<keyword evidence="2" id="KW-1185">Reference proteome</keyword>
<protein>
    <submittedName>
        <fullName evidence="1">Nuclear import receptor</fullName>
    </submittedName>
</protein>
<accession>A0ACC3SEU0</accession>
<sequence>MNGAQQAFAPVLAALAAMQSNVDRAQKGQAHEFLEQFQKSGEAWTTTFAILQSPESADEAKLFAATTLKGKIIFDFHQLPRESLPQLRDSLLSLLATYSKGPKPIRTQLCVCLANLAIQMLEWKDVLQTVVSTLSSDPNGIACILEFLHVLPEEVTEGRKINLTEDELRDRTMELLEENGQQVLQLLVQYAQSSESAPKNPQLMDCITSWIREVPLNDIVNSPLLNVIFGGLDSDQSFEAAVETLCAIFKETRDVDECLSTIKTLYPRILALQPKIAEAVDSDDTEVYKGITRVFAEAGEAWVVLIARMSDDFRGLVEAVLECAARDKEQDVIGLTFNFWYELKQYITLERYIQARLQFVDVYSKLVDIMIGHLEYPKPESGNDNDLFDGDREQEDKFREFRHQMGDVLKDCCEVIGVTECLQKSYVLIEQWVNTHGNQVSQGQVPEWQRLEAPLFSMRAMGRMVPPDENIMLPRLIPLIVQIPNQEKVRFQAVMALGRYTEWTAQHPDTLQAQLDYIMAAFQHASKEVVRAAALSFRFFCNDCADLLKGYIPQLQSFYESTLPNLPASSQDELTEGIASVVARLPPDQVYQSFKLCCDPVMKRLMAMAQSATDQASKEALADTLQLVTIFVQWIQPYVRPGEANPAVTYCQEIFPVLAAIIDNFSNSVPVLERMCRLWRYMILSYRTAIAPLLPQLAEKLASGFTASRQGCFLWATDAMVREFTDESPDVSKETLNAIFTFYQQQATTFLRALNDLPPEELPDVIEDFFRLTIDVLLYHPHPLIGSELMQSILSAAASSLTLLKEEPLLATLHFLRDFLAYGSEGSPSSSVSFADDSAKPRGNPPEVQQAVKQLAIQQGEVMVQRLLTGLMYTFPADCWPDASGVVLALFQILPRETAGWVGSTVALLPQGSVTPQEQERLLRNIEQRIQSGETRKIRMLLQDFTNSYRRRNVAPREGLGRLEATRFKFTG</sequence>
<dbReference type="Proteomes" id="UP001320706">
    <property type="component" value="Unassembled WGS sequence"/>
</dbReference>
<organism evidence="1 2">
    <name type="scientific">Zalaria obscura</name>
    <dbReference type="NCBI Taxonomy" id="2024903"/>
    <lineage>
        <taxon>Eukaryota</taxon>
        <taxon>Fungi</taxon>
        <taxon>Dikarya</taxon>
        <taxon>Ascomycota</taxon>
        <taxon>Pezizomycotina</taxon>
        <taxon>Dothideomycetes</taxon>
        <taxon>Dothideomycetidae</taxon>
        <taxon>Dothideales</taxon>
        <taxon>Zalariaceae</taxon>
        <taxon>Zalaria</taxon>
    </lineage>
</organism>
<evidence type="ECO:0000313" key="1">
    <source>
        <dbReference type="EMBL" id="KAK8210237.1"/>
    </source>
</evidence>
<comment type="caution">
    <text evidence="1">The sequence shown here is derived from an EMBL/GenBank/DDBJ whole genome shotgun (WGS) entry which is preliminary data.</text>
</comment>
<gene>
    <name evidence="1" type="primary">MTR10</name>
    <name evidence="1" type="ORF">M8818_003725</name>
</gene>
<proteinExistence type="predicted"/>
<keyword evidence="1" id="KW-0675">Receptor</keyword>
<reference evidence="1" key="1">
    <citation type="submission" date="2024-02" db="EMBL/GenBank/DDBJ databases">
        <title>Metagenome Assembled Genome of Zalaria obscura JY119.</title>
        <authorList>
            <person name="Vighnesh L."/>
            <person name="Jagadeeshwari U."/>
            <person name="Venkata Ramana C."/>
            <person name="Sasikala C."/>
        </authorList>
    </citation>
    <scope>NUCLEOTIDE SEQUENCE</scope>
    <source>
        <strain evidence="1">JY119</strain>
    </source>
</reference>
<dbReference type="EMBL" id="JAMKPW020000016">
    <property type="protein sequence ID" value="KAK8210237.1"/>
    <property type="molecule type" value="Genomic_DNA"/>
</dbReference>
<evidence type="ECO:0000313" key="2">
    <source>
        <dbReference type="Proteomes" id="UP001320706"/>
    </source>
</evidence>
<name>A0ACC3SEU0_9PEZI</name>